<evidence type="ECO:0000256" key="1">
    <source>
        <dbReference type="ARBA" id="ARBA00005417"/>
    </source>
</evidence>
<feature type="domain" description="ABC transporter" evidence="5">
    <location>
        <begin position="17"/>
        <end position="265"/>
    </location>
</feature>
<organism evidence="6 7">
    <name type="scientific">Pseudonocardia oroxyli</name>
    <dbReference type="NCBI Taxonomy" id="366584"/>
    <lineage>
        <taxon>Bacteria</taxon>
        <taxon>Bacillati</taxon>
        <taxon>Actinomycetota</taxon>
        <taxon>Actinomycetes</taxon>
        <taxon>Pseudonocardiales</taxon>
        <taxon>Pseudonocardiaceae</taxon>
        <taxon>Pseudonocardia</taxon>
    </lineage>
</organism>
<evidence type="ECO:0000256" key="2">
    <source>
        <dbReference type="ARBA" id="ARBA00022448"/>
    </source>
</evidence>
<name>A0A1G8C6T5_PSEOR</name>
<dbReference type="STRING" id="366584.SAMN05216377_12217"/>
<dbReference type="CDD" id="cd03257">
    <property type="entry name" value="ABC_NikE_OppD_transporters"/>
    <property type="match status" value="2"/>
</dbReference>
<dbReference type="PANTHER" id="PTHR43776:SF7">
    <property type="entry name" value="D,D-DIPEPTIDE TRANSPORT ATP-BINDING PROTEIN DDPF-RELATED"/>
    <property type="match status" value="1"/>
</dbReference>
<dbReference type="InterPro" id="IPR003439">
    <property type="entry name" value="ABC_transporter-like_ATP-bd"/>
</dbReference>
<feature type="domain" description="ABC transporter" evidence="5">
    <location>
        <begin position="288"/>
        <end position="527"/>
    </location>
</feature>
<dbReference type="PANTHER" id="PTHR43776">
    <property type="entry name" value="TRANSPORT ATP-BINDING PROTEIN"/>
    <property type="match status" value="1"/>
</dbReference>
<proteinExistence type="inferred from homology"/>
<dbReference type="Gene3D" id="3.40.50.300">
    <property type="entry name" value="P-loop containing nucleotide triphosphate hydrolases"/>
    <property type="match status" value="2"/>
</dbReference>
<dbReference type="GO" id="GO:0005524">
    <property type="term" value="F:ATP binding"/>
    <property type="evidence" value="ECO:0007669"/>
    <property type="project" value="UniProtKB-KW"/>
</dbReference>
<dbReference type="Proteomes" id="UP000198967">
    <property type="component" value="Unassembled WGS sequence"/>
</dbReference>
<dbReference type="NCBIfam" id="NF008453">
    <property type="entry name" value="PRK11308.1"/>
    <property type="match status" value="2"/>
</dbReference>
<dbReference type="AlphaFoldDB" id="A0A1G8C6T5"/>
<dbReference type="SMART" id="SM00382">
    <property type="entry name" value="AAA"/>
    <property type="match status" value="2"/>
</dbReference>
<evidence type="ECO:0000313" key="6">
    <source>
        <dbReference type="EMBL" id="SDH41257.1"/>
    </source>
</evidence>
<accession>A0A1G8C6T5</accession>
<dbReference type="PROSITE" id="PS50893">
    <property type="entry name" value="ABC_TRANSPORTER_2"/>
    <property type="match status" value="2"/>
</dbReference>
<dbReference type="PROSITE" id="PS00211">
    <property type="entry name" value="ABC_TRANSPORTER_1"/>
    <property type="match status" value="2"/>
</dbReference>
<evidence type="ECO:0000256" key="3">
    <source>
        <dbReference type="ARBA" id="ARBA00022741"/>
    </source>
</evidence>
<dbReference type="Pfam" id="PF00005">
    <property type="entry name" value="ABC_tran"/>
    <property type="match status" value="2"/>
</dbReference>
<dbReference type="InterPro" id="IPR050319">
    <property type="entry name" value="ABC_transp_ATP-bind"/>
</dbReference>
<dbReference type="NCBIfam" id="NF007739">
    <property type="entry name" value="PRK10419.1"/>
    <property type="match status" value="2"/>
</dbReference>
<dbReference type="FunFam" id="3.40.50.300:FF:000016">
    <property type="entry name" value="Oligopeptide ABC transporter ATP-binding component"/>
    <property type="match status" value="1"/>
</dbReference>
<evidence type="ECO:0000256" key="4">
    <source>
        <dbReference type="ARBA" id="ARBA00022840"/>
    </source>
</evidence>
<dbReference type="SUPFAM" id="SSF52540">
    <property type="entry name" value="P-loop containing nucleoside triphosphate hydrolases"/>
    <property type="match status" value="2"/>
</dbReference>
<dbReference type="InterPro" id="IPR027417">
    <property type="entry name" value="P-loop_NTPase"/>
</dbReference>
<comment type="similarity">
    <text evidence="1">Belongs to the ABC transporter superfamily.</text>
</comment>
<dbReference type="InterPro" id="IPR013563">
    <property type="entry name" value="Oligopep_ABC_C"/>
</dbReference>
<keyword evidence="4 6" id="KW-0067">ATP-binding</keyword>
<sequence>MSKRVSGRSAQRALVEISGLQVGYATRSGVVGAVEGVDLTVAPGEVVALVGESGSGKSTTAHAVIGLLPGSARIGAGSIRFAGQELVGLREKELDAVRGRRIGFVPQDPGVSLNPVKRIGEQVAETLRAHGLATRAEAAEEALRVLERAGLPDPELRARQYPHELSGGMKQRVLIGIALSCGPELVIADEPTSALDVTVQRRILDHLEERTRTTGTAVLLITHDLAVAADRADRVVVLRHGRVVEQGPAAQVLVDPREEYTKTLIAAAPTLTSPRLRPEREPVGEPVLQVDGLRKQFPETLAVDDVSFAVRPGETYGLIGESGSGKSTVARLVLRLEDLTAGRIAVRGADVTGLRGRALRELRRRVQLVYQNPYSSLDPRFTVEQAVAQPAKAFGMGDKASRRRQVAELLDRVALPADTIDRRAGELSGGQRQRVAIARALILEPEIVVLDEPVSALDVSVQDQILRLLVDLQTERGLAYLFISHDFAVVRQIADTVGVLRAGRLVEQGPAERVLHRPEHPFTRELLDAVPGRRPEGDLTADVTADLAESPGVVS</sequence>
<dbReference type="InterPro" id="IPR017871">
    <property type="entry name" value="ABC_transporter-like_CS"/>
</dbReference>
<keyword evidence="3" id="KW-0547">Nucleotide-binding</keyword>
<protein>
    <submittedName>
        <fullName evidence="6">Peptide/nickel transport system ATP-binding protein</fullName>
    </submittedName>
</protein>
<dbReference type="GO" id="GO:0055085">
    <property type="term" value="P:transmembrane transport"/>
    <property type="evidence" value="ECO:0007669"/>
    <property type="project" value="UniProtKB-ARBA"/>
</dbReference>
<dbReference type="GO" id="GO:0016887">
    <property type="term" value="F:ATP hydrolysis activity"/>
    <property type="evidence" value="ECO:0007669"/>
    <property type="project" value="InterPro"/>
</dbReference>
<dbReference type="Pfam" id="PF08352">
    <property type="entry name" value="oligo_HPY"/>
    <property type="match status" value="2"/>
</dbReference>
<evidence type="ECO:0000313" key="7">
    <source>
        <dbReference type="Proteomes" id="UP000198967"/>
    </source>
</evidence>
<dbReference type="GO" id="GO:0015833">
    <property type="term" value="P:peptide transport"/>
    <property type="evidence" value="ECO:0007669"/>
    <property type="project" value="InterPro"/>
</dbReference>
<reference evidence="6 7" key="1">
    <citation type="submission" date="2016-10" db="EMBL/GenBank/DDBJ databases">
        <authorList>
            <person name="de Groot N.N."/>
        </authorList>
    </citation>
    <scope>NUCLEOTIDE SEQUENCE [LARGE SCALE GENOMIC DNA]</scope>
    <source>
        <strain evidence="6 7">CGMCC 4.3143</strain>
    </source>
</reference>
<evidence type="ECO:0000259" key="5">
    <source>
        <dbReference type="PROSITE" id="PS50893"/>
    </source>
</evidence>
<dbReference type="EMBL" id="FNBE01000022">
    <property type="protein sequence ID" value="SDH41257.1"/>
    <property type="molecule type" value="Genomic_DNA"/>
</dbReference>
<dbReference type="RefSeq" id="WP_425438576.1">
    <property type="nucleotide sequence ID" value="NZ_FNBE01000022.1"/>
</dbReference>
<gene>
    <name evidence="6" type="ORF">SAMN05216377_12217</name>
</gene>
<dbReference type="InterPro" id="IPR003593">
    <property type="entry name" value="AAA+_ATPase"/>
</dbReference>
<keyword evidence="2" id="KW-0813">Transport</keyword>
<keyword evidence="7" id="KW-1185">Reference proteome</keyword>